<evidence type="ECO:0000313" key="10">
    <source>
        <dbReference type="Proteomes" id="UP001209570"/>
    </source>
</evidence>
<comment type="caution">
    <text evidence="9">The sequence shown here is derived from an EMBL/GenBank/DDBJ whole genome shotgun (WGS) entry which is preliminary data.</text>
</comment>
<dbReference type="InterPro" id="IPR050386">
    <property type="entry name" value="Glycosyl_hydrolase_5"/>
</dbReference>
<proteinExistence type="predicted"/>
<reference evidence="9" key="1">
    <citation type="submission" date="2021-12" db="EMBL/GenBank/DDBJ databases">
        <title>Prjna785345.</title>
        <authorList>
            <person name="Rujirawat T."/>
            <person name="Krajaejun T."/>
        </authorList>
    </citation>
    <scope>NUCLEOTIDE SEQUENCE</scope>
    <source>
        <strain evidence="9">Pi057C3</strain>
    </source>
</reference>
<dbReference type="AlphaFoldDB" id="A0AAD5M9Y9"/>
<evidence type="ECO:0000256" key="2">
    <source>
        <dbReference type="ARBA" id="ARBA00023180"/>
    </source>
</evidence>
<keyword evidence="3" id="KW-0326">Glycosidase</keyword>
<feature type="region of interest" description="Disordered" evidence="7">
    <location>
        <begin position="398"/>
        <end position="468"/>
    </location>
</feature>
<protein>
    <recommendedName>
        <fullName evidence="6">glucan 1,3-beta-glucosidase</fullName>
        <ecNumber evidence="6">3.2.1.58</ecNumber>
    </recommendedName>
</protein>
<keyword evidence="10" id="KW-1185">Reference proteome</keyword>
<name>A0AAD5M9Y9_PYTIN</name>
<organism evidence="9 10">
    <name type="scientific">Pythium insidiosum</name>
    <name type="common">Pythiosis disease agent</name>
    <dbReference type="NCBI Taxonomy" id="114742"/>
    <lineage>
        <taxon>Eukaryota</taxon>
        <taxon>Sar</taxon>
        <taxon>Stramenopiles</taxon>
        <taxon>Oomycota</taxon>
        <taxon>Peronosporomycetes</taxon>
        <taxon>Pythiales</taxon>
        <taxon>Pythiaceae</taxon>
        <taxon>Pythium</taxon>
    </lineage>
</organism>
<keyword evidence="1" id="KW-0378">Hydrolase</keyword>
<dbReference type="PROSITE" id="PS00659">
    <property type="entry name" value="GLYCOSYL_HYDROL_F5"/>
    <property type="match status" value="1"/>
</dbReference>
<feature type="signal peptide" evidence="8">
    <location>
        <begin position="1"/>
        <end position="23"/>
    </location>
</feature>
<evidence type="ECO:0000256" key="8">
    <source>
        <dbReference type="SAM" id="SignalP"/>
    </source>
</evidence>
<dbReference type="InterPro" id="IPR018087">
    <property type="entry name" value="Glyco_hydro_5_CS"/>
</dbReference>
<evidence type="ECO:0000256" key="1">
    <source>
        <dbReference type="ARBA" id="ARBA00022801"/>
    </source>
</evidence>
<gene>
    <name evidence="9" type="ORF">P43SY_005850</name>
</gene>
<dbReference type="FunFam" id="3.20.20.80:FF:000113">
    <property type="entry name" value="Glucan 1,3-beta-glucosidase"/>
    <property type="match status" value="1"/>
</dbReference>
<dbReference type="GO" id="GO:0071555">
    <property type="term" value="P:cell wall organization"/>
    <property type="evidence" value="ECO:0007669"/>
    <property type="project" value="UniProtKB-KW"/>
</dbReference>
<evidence type="ECO:0000256" key="4">
    <source>
        <dbReference type="ARBA" id="ARBA00023316"/>
    </source>
</evidence>
<evidence type="ECO:0000256" key="5">
    <source>
        <dbReference type="ARBA" id="ARBA00036824"/>
    </source>
</evidence>
<feature type="compositionally biased region" description="Low complexity" evidence="7">
    <location>
        <begin position="459"/>
        <end position="468"/>
    </location>
</feature>
<evidence type="ECO:0000313" key="9">
    <source>
        <dbReference type="EMBL" id="KAJ0409956.1"/>
    </source>
</evidence>
<feature type="compositionally biased region" description="Low complexity" evidence="7">
    <location>
        <begin position="419"/>
        <end position="432"/>
    </location>
</feature>
<accession>A0AAD5M9Y9</accession>
<dbReference type="InterPro" id="IPR017853">
    <property type="entry name" value="GH"/>
</dbReference>
<keyword evidence="8" id="KW-0732">Signal</keyword>
<comment type="catalytic activity">
    <reaction evidence="5">
        <text>Successive hydrolysis of beta-D-glucose units from the non-reducing ends of (1-&gt;3)-beta-D-glucans, releasing alpha-glucose.</text>
        <dbReference type="EC" id="3.2.1.58"/>
    </reaction>
</comment>
<dbReference type="GO" id="GO:0005576">
    <property type="term" value="C:extracellular region"/>
    <property type="evidence" value="ECO:0007669"/>
    <property type="project" value="TreeGrafter"/>
</dbReference>
<evidence type="ECO:0000256" key="7">
    <source>
        <dbReference type="SAM" id="MobiDB-lite"/>
    </source>
</evidence>
<dbReference type="PANTHER" id="PTHR31297:SF34">
    <property type="entry name" value="GLUCAN 1,3-BETA-GLUCOSIDASE 2"/>
    <property type="match status" value="1"/>
</dbReference>
<sequence length="488" mass="53839">MALRRVLLAAACMAAALSMPATAAPAKAKDHIQHKIRAGEVAVHSVNLGSWLVAEYWMSFDSPLWEGVPENVARTGEYGVMKFLGKEKGTKNFENHWSTWIVEKDIEDIANAGLNTVRVSIGYWIVNDEDDSKSSDVSKTFAKGGLRYLDTLINKWAVKYNVAVMLSLHAHEGSQNGLDHSAPVEMWKTQWSDKPENVQSSMLVATFIAKRYKNSPAFLGLNLMNEPTNPVNYGVLEKYYKDAYKSIRETGNDCIIATSPWLQHQSPEFMSDFMVCPEYYNVWHEFHVYYKWGWEHAPKEAVFSEAAKYKSSHITGWKGNPLFIGEWSLATADSLSLSDEELGKFADIQMKEYNDAGAGWAFWAYRHSEDANKTSGWSMRQLLKKGLIKVPTNTALNANLPSRSKHVNCAPARNETSEDSASGSGSGSVAGDVKPDSLFTPERVSPADTDKANVTTPPKSTDAAKSSASTAAASALGLTVAAVMAAWW</sequence>
<dbReference type="Proteomes" id="UP001209570">
    <property type="component" value="Unassembled WGS sequence"/>
</dbReference>
<dbReference type="EC" id="3.2.1.58" evidence="6"/>
<dbReference type="GO" id="GO:0009251">
    <property type="term" value="P:glucan catabolic process"/>
    <property type="evidence" value="ECO:0007669"/>
    <property type="project" value="TreeGrafter"/>
</dbReference>
<evidence type="ECO:0000256" key="6">
    <source>
        <dbReference type="ARBA" id="ARBA00038929"/>
    </source>
</evidence>
<keyword evidence="2" id="KW-0325">Glycoprotein</keyword>
<evidence type="ECO:0000256" key="3">
    <source>
        <dbReference type="ARBA" id="ARBA00023295"/>
    </source>
</evidence>
<dbReference type="EMBL" id="JAKCXM010000002">
    <property type="protein sequence ID" value="KAJ0409956.1"/>
    <property type="molecule type" value="Genomic_DNA"/>
</dbReference>
<feature type="chain" id="PRO_5042132717" description="glucan 1,3-beta-glucosidase" evidence="8">
    <location>
        <begin position="24"/>
        <end position="488"/>
    </location>
</feature>
<dbReference type="SUPFAM" id="SSF51445">
    <property type="entry name" value="(Trans)glycosidases"/>
    <property type="match status" value="1"/>
</dbReference>
<dbReference type="GO" id="GO:0004338">
    <property type="term" value="F:glucan exo-1,3-beta-glucosidase activity"/>
    <property type="evidence" value="ECO:0007669"/>
    <property type="project" value="UniProtKB-EC"/>
</dbReference>
<keyword evidence="4" id="KW-0961">Cell wall biogenesis/degradation</keyword>
<dbReference type="GO" id="GO:0009986">
    <property type="term" value="C:cell surface"/>
    <property type="evidence" value="ECO:0007669"/>
    <property type="project" value="TreeGrafter"/>
</dbReference>
<dbReference type="Gene3D" id="3.20.20.80">
    <property type="entry name" value="Glycosidases"/>
    <property type="match status" value="1"/>
</dbReference>
<dbReference type="PANTHER" id="PTHR31297">
    <property type="entry name" value="GLUCAN ENDO-1,6-BETA-GLUCOSIDASE B"/>
    <property type="match status" value="1"/>
</dbReference>